<sequence>MSDNISSSDEDLEDMLDIVEILKNVDYFEETLPLFSAEEYMEHFRLRPEKTEELAHRFATSGYYNWQEGDAPKVSAPKCITVFSWFASNEAASVLSF</sequence>
<protein>
    <submittedName>
        <fullName evidence="1">Uncharacterized protein</fullName>
    </submittedName>
</protein>
<dbReference type="AlphaFoldDB" id="A0AAW1V163"/>
<reference evidence="1 2" key="1">
    <citation type="submission" date="2023-03" db="EMBL/GenBank/DDBJ databases">
        <title>Genome insight into feeding habits of ladybird beetles.</title>
        <authorList>
            <person name="Li H.-S."/>
            <person name="Huang Y.-H."/>
            <person name="Pang H."/>
        </authorList>
    </citation>
    <scope>NUCLEOTIDE SEQUENCE [LARGE SCALE GENOMIC DNA]</scope>
    <source>
        <strain evidence="1">SYSU_2023b</strain>
        <tissue evidence="1">Whole body</tissue>
    </source>
</reference>
<proteinExistence type="predicted"/>
<dbReference type="Proteomes" id="UP001431783">
    <property type="component" value="Unassembled WGS sequence"/>
</dbReference>
<accession>A0AAW1V163</accession>
<evidence type="ECO:0000313" key="2">
    <source>
        <dbReference type="Proteomes" id="UP001431783"/>
    </source>
</evidence>
<organism evidence="1 2">
    <name type="scientific">Henosepilachna vigintioctopunctata</name>
    <dbReference type="NCBI Taxonomy" id="420089"/>
    <lineage>
        <taxon>Eukaryota</taxon>
        <taxon>Metazoa</taxon>
        <taxon>Ecdysozoa</taxon>
        <taxon>Arthropoda</taxon>
        <taxon>Hexapoda</taxon>
        <taxon>Insecta</taxon>
        <taxon>Pterygota</taxon>
        <taxon>Neoptera</taxon>
        <taxon>Endopterygota</taxon>
        <taxon>Coleoptera</taxon>
        <taxon>Polyphaga</taxon>
        <taxon>Cucujiformia</taxon>
        <taxon>Coccinelloidea</taxon>
        <taxon>Coccinellidae</taxon>
        <taxon>Epilachninae</taxon>
        <taxon>Epilachnini</taxon>
        <taxon>Henosepilachna</taxon>
    </lineage>
</organism>
<gene>
    <name evidence="1" type="ORF">WA026_000664</name>
</gene>
<keyword evidence="2" id="KW-1185">Reference proteome</keyword>
<name>A0AAW1V163_9CUCU</name>
<evidence type="ECO:0000313" key="1">
    <source>
        <dbReference type="EMBL" id="KAK9888415.1"/>
    </source>
</evidence>
<comment type="caution">
    <text evidence="1">The sequence shown here is derived from an EMBL/GenBank/DDBJ whole genome shotgun (WGS) entry which is preliminary data.</text>
</comment>
<dbReference type="EMBL" id="JARQZJ010000121">
    <property type="protein sequence ID" value="KAK9888415.1"/>
    <property type="molecule type" value="Genomic_DNA"/>
</dbReference>